<gene>
    <name evidence="1" type="ORF">B1B_01402</name>
</gene>
<feature type="non-terminal residue" evidence="1">
    <location>
        <position position="1"/>
    </location>
</feature>
<feature type="non-terminal residue" evidence="1">
    <location>
        <position position="136"/>
    </location>
</feature>
<dbReference type="EMBL" id="AUZY01000964">
    <property type="protein sequence ID" value="EQD76854.1"/>
    <property type="molecule type" value="Genomic_DNA"/>
</dbReference>
<dbReference type="AlphaFoldDB" id="T1D5T8"/>
<reference evidence="1" key="2">
    <citation type="journal article" date="2014" name="ISME J.">
        <title>Microbial stratification in low pH oxic and suboxic macroscopic growths along an acid mine drainage.</title>
        <authorList>
            <person name="Mendez-Garcia C."/>
            <person name="Mesa V."/>
            <person name="Sprenger R.R."/>
            <person name="Richter M."/>
            <person name="Diez M.S."/>
            <person name="Solano J."/>
            <person name="Bargiela R."/>
            <person name="Golyshina O.V."/>
            <person name="Manteca A."/>
            <person name="Ramos J.L."/>
            <person name="Gallego J.R."/>
            <person name="Llorente I."/>
            <person name="Martins Dos Santos V.A."/>
            <person name="Jensen O.N."/>
            <person name="Pelaez A.I."/>
            <person name="Sanchez J."/>
            <person name="Ferrer M."/>
        </authorList>
    </citation>
    <scope>NUCLEOTIDE SEQUENCE</scope>
</reference>
<comment type="caution">
    <text evidence="1">The sequence shown here is derived from an EMBL/GenBank/DDBJ whole genome shotgun (WGS) entry which is preliminary data.</text>
</comment>
<protein>
    <submittedName>
        <fullName evidence="1">Thermopsin</fullName>
    </submittedName>
</protein>
<name>T1D5T8_9ZZZZ</name>
<evidence type="ECO:0000313" key="1">
    <source>
        <dbReference type="EMBL" id="EQD76854.1"/>
    </source>
</evidence>
<sequence>NTITVHNFQVPYSEFNFGSDTAETISNVVDSQSAYHDIYLGQDLPGTGTLGQVYDGSQMAILNITGSRLNGGTIFLNSSAYSPPYPVETFQGDGLNLTVIPYPYNLTVRSGSVAYTVQGTFQAGYHAIILGGGSPT</sequence>
<organism evidence="1">
    <name type="scientific">mine drainage metagenome</name>
    <dbReference type="NCBI Taxonomy" id="410659"/>
    <lineage>
        <taxon>unclassified sequences</taxon>
        <taxon>metagenomes</taxon>
        <taxon>ecological metagenomes</taxon>
    </lineage>
</organism>
<accession>T1D5T8</accession>
<proteinExistence type="predicted"/>
<reference evidence="1" key="1">
    <citation type="submission" date="2013-08" db="EMBL/GenBank/DDBJ databases">
        <authorList>
            <person name="Mendez C."/>
            <person name="Richter M."/>
            <person name="Ferrer M."/>
            <person name="Sanchez J."/>
        </authorList>
    </citation>
    <scope>NUCLEOTIDE SEQUENCE</scope>
</reference>